<evidence type="ECO:0000256" key="3">
    <source>
        <dbReference type="ARBA" id="ARBA00022729"/>
    </source>
</evidence>
<dbReference type="SUPFAM" id="SSF53822">
    <property type="entry name" value="Periplasmic binding protein-like I"/>
    <property type="match status" value="1"/>
</dbReference>
<proteinExistence type="inferred from homology"/>
<dbReference type="InterPro" id="IPR028082">
    <property type="entry name" value="Peripla_BP_I"/>
</dbReference>
<dbReference type="PANTHER" id="PTHR30483">
    <property type="entry name" value="LEUCINE-SPECIFIC-BINDING PROTEIN"/>
    <property type="match status" value="1"/>
</dbReference>
<name>A0A841L7S4_9FIRM</name>
<feature type="domain" description="Leucine-binding protein" evidence="6">
    <location>
        <begin position="40"/>
        <end position="379"/>
    </location>
</feature>
<dbReference type="PRINTS" id="PR00337">
    <property type="entry name" value="LEUILEVALBP"/>
</dbReference>
<gene>
    <name evidence="7" type="ORF">HNQ80_004479</name>
</gene>
<feature type="chain" id="PRO_5038919470" evidence="5">
    <location>
        <begin position="22"/>
        <end position="391"/>
    </location>
</feature>
<reference evidence="7 8" key="1">
    <citation type="submission" date="2020-08" db="EMBL/GenBank/DDBJ databases">
        <title>Genomic Encyclopedia of Type Strains, Phase IV (KMG-IV): sequencing the most valuable type-strain genomes for metagenomic binning, comparative biology and taxonomic classification.</title>
        <authorList>
            <person name="Goeker M."/>
        </authorList>
    </citation>
    <scope>NUCLEOTIDE SEQUENCE [LARGE SCALE GENOMIC DNA]</scope>
    <source>
        <strain evidence="7 8">DSM 103526</strain>
    </source>
</reference>
<evidence type="ECO:0000256" key="1">
    <source>
        <dbReference type="ARBA" id="ARBA00010062"/>
    </source>
</evidence>
<dbReference type="InterPro" id="IPR051010">
    <property type="entry name" value="BCAA_transport"/>
</dbReference>
<dbReference type="InterPro" id="IPR000709">
    <property type="entry name" value="Leu_Ile_Val-bd"/>
</dbReference>
<sequence length="391" mass="41286">MKRKSFILIAMLLIASLLVTACGSKPAEAPAAAPAAEEGPIKIGGIYPLSGAIATFGQSSKKALDLAFEEINANGGLLGRKVEFVLEDNKSTQADSATAAQKLTQQDKVVAILGAVASSNSLAAAPIAQEAKVPMVSSSSTNPAVTEVGEYIFRAAFIDPFQGQVMANFASKDLKAMKAAIMTDANSDYSIGLANVFKDVFTKNGGTIVSEVSFVSGDTDFNAILTTVKNSAPDVVFVPSYYDTVGLILNQAKNNVGFLENVVFLGGDGWDSPALFELAGDAANGHYFSNHYSPDVDSPEVDKFIEAFKAKYNETPDALAALAYDTAYMVFEAIKTAGSADSTAIRDALTKIELKAVTGTIKLNEKRDPVKSAVVIKIEDGKQKYFTTVNP</sequence>
<evidence type="ECO:0000256" key="5">
    <source>
        <dbReference type="SAM" id="SignalP"/>
    </source>
</evidence>
<dbReference type="AlphaFoldDB" id="A0A841L7S4"/>
<evidence type="ECO:0000313" key="8">
    <source>
        <dbReference type="Proteomes" id="UP000579281"/>
    </source>
</evidence>
<evidence type="ECO:0000256" key="4">
    <source>
        <dbReference type="ARBA" id="ARBA00022970"/>
    </source>
</evidence>
<dbReference type="Pfam" id="PF13458">
    <property type="entry name" value="Peripla_BP_6"/>
    <property type="match status" value="1"/>
</dbReference>
<keyword evidence="4" id="KW-0029">Amino-acid transport</keyword>
<dbReference type="Proteomes" id="UP000579281">
    <property type="component" value="Unassembled WGS sequence"/>
</dbReference>
<evidence type="ECO:0000259" key="6">
    <source>
        <dbReference type="Pfam" id="PF13458"/>
    </source>
</evidence>
<dbReference type="EMBL" id="JACHEN010000036">
    <property type="protein sequence ID" value="MBB6218315.1"/>
    <property type="molecule type" value="Genomic_DNA"/>
</dbReference>
<keyword evidence="8" id="KW-1185">Reference proteome</keyword>
<dbReference type="PROSITE" id="PS51257">
    <property type="entry name" value="PROKAR_LIPOPROTEIN"/>
    <property type="match status" value="1"/>
</dbReference>
<dbReference type="GO" id="GO:0006865">
    <property type="term" value="P:amino acid transport"/>
    <property type="evidence" value="ECO:0007669"/>
    <property type="project" value="UniProtKB-KW"/>
</dbReference>
<dbReference type="Gene3D" id="3.40.50.2300">
    <property type="match status" value="2"/>
</dbReference>
<feature type="signal peptide" evidence="5">
    <location>
        <begin position="1"/>
        <end position="21"/>
    </location>
</feature>
<dbReference type="RefSeq" id="WP_184312804.1">
    <property type="nucleotide sequence ID" value="NZ_JACHEN010000036.1"/>
</dbReference>
<keyword evidence="2" id="KW-0813">Transport</keyword>
<dbReference type="PANTHER" id="PTHR30483:SF6">
    <property type="entry name" value="PERIPLASMIC BINDING PROTEIN OF ABC TRANSPORTER FOR NATURAL AMINO ACIDS"/>
    <property type="match status" value="1"/>
</dbReference>
<evidence type="ECO:0000313" key="7">
    <source>
        <dbReference type="EMBL" id="MBB6218315.1"/>
    </source>
</evidence>
<keyword evidence="3 5" id="KW-0732">Signal</keyword>
<comment type="similarity">
    <text evidence="1">Belongs to the leucine-binding protein family.</text>
</comment>
<protein>
    <submittedName>
        <fullName evidence="7">Branched-chain amino acid transport system substrate-binding protein</fullName>
    </submittedName>
</protein>
<evidence type="ECO:0000256" key="2">
    <source>
        <dbReference type="ARBA" id="ARBA00022448"/>
    </source>
</evidence>
<dbReference type="InterPro" id="IPR028081">
    <property type="entry name" value="Leu-bd"/>
</dbReference>
<dbReference type="CDD" id="cd06347">
    <property type="entry name" value="PBP1_ABC_LivK_ligand_binding-like"/>
    <property type="match status" value="1"/>
</dbReference>
<organism evidence="7 8">
    <name type="scientific">Anaerosolibacter carboniphilus</name>
    <dbReference type="NCBI Taxonomy" id="1417629"/>
    <lineage>
        <taxon>Bacteria</taxon>
        <taxon>Bacillati</taxon>
        <taxon>Bacillota</taxon>
        <taxon>Clostridia</taxon>
        <taxon>Peptostreptococcales</taxon>
        <taxon>Thermotaleaceae</taxon>
        <taxon>Anaerosolibacter</taxon>
    </lineage>
</organism>
<comment type="caution">
    <text evidence="7">The sequence shown here is derived from an EMBL/GenBank/DDBJ whole genome shotgun (WGS) entry which is preliminary data.</text>
</comment>
<accession>A0A841L7S4</accession>